<accession>W9GW57</accession>
<dbReference type="EMBL" id="AVFL01000038">
    <property type="protein sequence ID" value="EWY36667.1"/>
    <property type="molecule type" value="Genomic_DNA"/>
</dbReference>
<dbReference type="AlphaFoldDB" id="W9GW57"/>
<name>W9GW57_9PROT</name>
<protein>
    <submittedName>
        <fullName evidence="1">Uncharacterized protein</fullName>
    </submittedName>
</protein>
<sequence length="155" mass="17323">MRRVLDHLCQDLAERHMGSTGKPDERRQELRFHAMGRNGNWPVVMTEGSGDLLDITSTLPLTIPRAGRKRVGELVDRLNILAEDGGFTGPDAVGRIHCQGVHRIPEGADRNGLRLLVERHLALVDRHLPSFFAVVAGDQTPTEAVHQLERVRRFA</sequence>
<organism evidence="1 2">
    <name type="scientific">Skermanella stibiiresistens SB22</name>
    <dbReference type="NCBI Taxonomy" id="1385369"/>
    <lineage>
        <taxon>Bacteria</taxon>
        <taxon>Pseudomonadati</taxon>
        <taxon>Pseudomonadota</taxon>
        <taxon>Alphaproteobacteria</taxon>
        <taxon>Rhodospirillales</taxon>
        <taxon>Azospirillaceae</taxon>
        <taxon>Skermanella</taxon>
    </lineage>
</organism>
<dbReference type="RefSeq" id="WP_157619655.1">
    <property type="nucleotide sequence ID" value="NZ_AVFL01000038.1"/>
</dbReference>
<reference evidence="1 2" key="1">
    <citation type="submission" date="2013-08" db="EMBL/GenBank/DDBJ databases">
        <title>The genome sequence of Skermanella stibiiresistens.</title>
        <authorList>
            <person name="Zhu W."/>
            <person name="Wang G."/>
        </authorList>
    </citation>
    <scope>NUCLEOTIDE SEQUENCE [LARGE SCALE GENOMIC DNA]</scope>
    <source>
        <strain evidence="1 2">SB22</strain>
    </source>
</reference>
<dbReference type="STRING" id="1385369.N825_25950"/>
<dbReference type="Proteomes" id="UP000019486">
    <property type="component" value="Unassembled WGS sequence"/>
</dbReference>
<keyword evidence="2" id="KW-1185">Reference proteome</keyword>
<evidence type="ECO:0000313" key="2">
    <source>
        <dbReference type="Proteomes" id="UP000019486"/>
    </source>
</evidence>
<dbReference type="OrthoDB" id="7354438at2"/>
<gene>
    <name evidence="1" type="ORF">N825_25950</name>
</gene>
<comment type="caution">
    <text evidence="1">The sequence shown here is derived from an EMBL/GenBank/DDBJ whole genome shotgun (WGS) entry which is preliminary data.</text>
</comment>
<evidence type="ECO:0000313" key="1">
    <source>
        <dbReference type="EMBL" id="EWY36667.1"/>
    </source>
</evidence>
<proteinExistence type="predicted"/>